<dbReference type="KEGG" id="pmar:B0X71_07010"/>
<dbReference type="FunFam" id="3.40.50.720:FF:000084">
    <property type="entry name" value="Short-chain dehydrogenase reductase"/>
    <property type="match status" value="1"/>
</dbReference>
<dbReference type="Gene3D" id="3.40.50.720">
    <property type="entry name" value="NAD(P)-binding Rossmann-like Domain"/>
    <property type="match status" value="1"/>
</dbReference>
<dbReference type="InterPro" id="IPR036291">
    <property type="entry name" value="NAD(P)-bd_dom_sf"/>
</dbReference>
<name>A0A1Q2KYZ9_9BACL</name>
<evidence type="ECO:0000256" key="1">
    <source>
        <dbReference type="ARBA" id="ARBA00006484"/>
    </source>
</evidence>
<keyword evidence="2" id="KW-0560">Oxidoreductase</keyword>
<evidence type="ECO:0000313" key="4">
    <source>
        <dbReference type="Proteomes" id="UP000188184"/>
    </source>
</evidence>
<dbReference type="OrthoDB" id="9803333at2"/>
<dbReference type="PANTHER" id="PTHR42879">
    <property type="entry name" value="3-OXOACYL-(ACYL-CARRIER-PROTEIN) REDUCTASE"/>
    <property type="match status" value="1"/>
</dbReference>
<dbReference type="InterPro" id="IPR050259">
    <property type="entry name" value="SDR"/>
</dbReference>
<dbReference type="Proteomes" id="UP000188184">
    <property type="component" value="Chromosome"/>
</dbReference>
<protein>
    <submittedName>
        <fullName evidence="3">3-oxoacyl-ACP reductase</fullName>
    </submittedName>
</protein>
<dbReference type="AlphaFoldDB" id="A0A1Q2KYZ9"/>
<proteinExistence type="inferred from homology"/>
<reference evidence="3 4" key="1">
    <citation type="submission" date="2017-02" db="EMBL/GenBank/DDBJ databases">
        <title>The complete genomic sequence of a novel cold adapted crude oil-degrading bacterium Planococcus qaidamina Y42.</title>
        <authorList>
            <person name="Yang R."/>
        </authorList>
    </citation>
    <scope>NUCLEOTIDE SEQUENCE [LARGE SCALE GENOMIC DNA]</scope>
    <source>
        <strain evidence="3 4">Y42</strain>
    </source>
</reference>
<dbReference type="GO" id="GO:0016491">
    <property type="term" value="F:oxidoreductase activity"/>
    <property type="evidence" value="ECO:0007669"/>
    <property type="project" value="UniProtKB-KW"/>
</dbReference>
<dbReference type="InterPro" id="IPR002347">
    <property type="entry name" value="SDR_fam"/>
</dbReference>
<comment type="similarity">
    <text evidence="1">Belongs to the short-chain dehydrogenases/reductases (SDR) family.</text>
</comment>
<accession>A0A1Q2KYZ9</accession>
<dbReference type="Pfam" id="PF13561">
    <property type="entry name" value="adh_short_C2"/>
    <property type="match status" value="1"/>
</dbReference>
<dbReference type="PRINTS" id="PR00081">
    <property type="entry name" value="GDHRDH"/>
</dbReference>
<dbReference type="PRINTS" id="PR00080">
    <property type="entry name" value="SDRFAMILY"/>
</dbReference>
<organism evidence="3 4">
    <name type="scientific">Planococcus lenghuensis</name>
    <dbReference type="NCBI Taxonomy" id="2213202"/>
    <lineage>
        <taxon>Bacteria</taxon>
        <taxon>Bacillati</taxon>
        <taxon>Bacillota</taxon>
        <taxon>Bacilli</taxon>
        <taxon>Bacillales</taxon>
        <taxon>Caryophanaceae</taxon>
        <taxon>Planococcus</taxon>
    </lineage>
</organism>
<evidence type="ECO:0000256" key="2">
    <source>
        <dbReference type="ARBA" id="ARBA00023002"/>
    </source>
</evidence>
<dbReference type="SUPFAM" id="SSF51735">
    <property type="entry name" value="NAD(P)-binding Rossmann-fold domains"/>
    <property type="match status" value="1"/>
</dbReference>
<dbReference type="EMBL" id="CP019640">
    <property type="protein sequence ID" value="AQQ52862.1"/>
    <property type="molecule type" value="Genomic_DNA"/>
</dbReference>
<sequence>MNQQLNGKIALVTGGSKGLGKAISKGLASAGATVFINYATDQETAQLTVQEITDSGGNAFPVQGDVTDEQEAAHIVTEVTDRFNQPIDILVNNATGPQPELSIENSTWQDYEDQLKFFAKAPLLLTKAVLPGMKKIGAGRIITIGSEVVQLGTPNFANYVTAKSAQLGMTRSWANELGRHAITVNLVNPGFIPVERHQHLDPAVIDQYTQDVPLETTGKPQDIADVVMFLASDASRFITGQSISVNGGKTFGI</sequence>
<keyword evidence="4" id="KW-1185">Reference proteome</keyword>
<dbReference type="GO" id="GO:0008206">
    <property type="term" value="P:bile acid metabolic process"/>
    <property type="evidence" value="ECO:0007669"/>
    <property type="project" value="UniProtKB-ARBA"/>
</dbReference>
<gene>
    <name evidence="3" type="ORF">B0X71_07010</name>
</gene>
<evidence type="ECO:0000313" key="3">
    <source>
        <dbReference type="EMBL" id="AQQ52862.1"/>
    </source>
</evidence>